<dbReference type="SUPFAM" id="SSF53474">
    <property type="entry name" value="alpha/beta-Hydrolases"/>
    <property type="match status" value="1"/>
</dbReference>
<dbReference type="InterPro" id="IPR013784">
    <property type="entry name" value="Carb-bd-like_fold"/>
</dbReference>
<dbReference type="Pfam" id="PF00756">
    <property type="entry name" value="Esterase"/>
    <property type="match status" value="1"/>
</dbReference>
<evidence type="ECO:0000256" key="1">
    <source>
        <dbReference type="SAM" id="SignalP"/>
    </source>
</evidence>
<dbReference type="PROSITE" id="PS51166">
    <property type="entry name" value="CBM20"/>
    <property type="match status" value="1"/>
</dbReference>
<dbReference type="EMBL" id="PKTG01000083">
    <property type="protein sequence ID" value="PLX17697.1"/>
    <property type="molecule type" value="Genomic_DNA"/>
</dbReference>
<evidence type="ECO:0000259" key="2">
    <source>
        <dbReference type="PROSITE" id="PS51166"/>
    </source>
</evidence>
<feature type="chain" id="PRO_5014769301" evidence="1">
    <location>
        <begin position="20"/>
        <end position="376"/>
    </location>
</feature>
<dbReference type="AlphaFoldDB" id="A0A2N5ZG62"/>
<dbReference type="SMART" id="SM01065">
    <property type="entry name" value="CBM_2"/>
    <property type="match status" value="1"/>
</dbReference>
<feature type="signal peptide" evidence="1">
    <location>
        <begin position="1"/>
        <end position="19"/>
    </location>
</feature>
<comment type="caution">
    <text evidence="3">The sequence shown here is derived from an EMBL/GenBank/DDBJ whole genome shotgun (WGS) entry which is preliminary data.</text>
</comment>
<dbReference type="InterPro" id="IPR050583">
    <property type="entry name" value="Mycobacterial_A85_antigen"/>
</dbReference>
<protein>
    <submittedName>
        <fullName evidence="3">Esterase</fullName>
    </submittedName>
</protein>
<evidence type="ECO:0000313" key="4">
    <source>
        <dbReference type="Proteomes" id="UP000234857"/>
    </source>
</evidence>
<dbReference type="Gene3D" id="3.40.50.1820">
    <property type="entry name" value="alpha/beta hydrolase"/>
    <property type="match status" value="1"/>
</dbReference>
<sequence length="376" mass="43613">MKKIFHLILIFTMGLTTMATTIEFQLKTSTDVSDVYITGNLEQLGKWDPSKIRMKKDNGTFFYKISLDDCSKDIEYKYTLGNWNSVEKDKEFNDVPNHIIKFTELIGKNKFVRTDEINVFGNKDKKIKSSLTGNFDSFLLFNYKIIVYLPPDYEKNLKKDYPLLIMHDGQNLFDQATAFGGNEWNCDESAQDLIKRNVIKPLIIAGIYNRGSKRMIDYTPTFDKNIDAGGKGDVYLDFIVKRLLPYLKLKFRISDDGLSIGGSSLGGLISLYSMIKYPDTFKNIMAISPSVWWDDKYILKNIKKTSSRIWLDIGTLEGDIIKDDVSQACLDARDLYKKMKNIGCDVFYKEYKGERHNESSWSKRFPEILEFFYKRK</sequence>
<dbReference type="InterPro" id="IPR013783">
    <property type="entry name" value="Ig-like_fold"/>
</dbReference>
<keyword evidence="1" id="KW-0732">Signal</keyword>
<dbReference type="InterPro" id="IPR002044">
    <property type="entry name" value="CBM20"/>
</dbReference>
<accession>A0A2N5ZG62</accession>
<dbReference type="Gene3D" id="2.60.40.10">
    <property type="entry name" value="Immunoglobulins"/>
    <property type="match status" value="1"/>
</dbReference>
<evidence type="ECO:0000313" key="3">
    <source>
        <dbReference type="EMBL" id="PLX17697.1"/>
    </source>
</evidence>
<dbReference type="InterPro" id="IPR000801">
    <property type="entry name" value="Esterase-like"/>
</dbReference>
<dbReference type="SUPFAM" id="SSF49452">
    <property type="entry name" value="Starch-binding domain-like"/>
    <property type="match status" value="1"/>
</dbReference>
<dbReference type="Pfam" id="PF00686">
    <property type="entry name" value="CBM_20"/>
    <property type="match status" value="1"/>
</dbReference>
<dbReference type="PANTHER" id="PTHR48098:SF6">
    <property type="entry name" value="FERRI-BACILLIBACTIN ESTERASE BESA"/>
    <property type="match status" value="1"/>
</dbReference>
<reference evidence="3 4" key="1">
    <citation type="submission" date="2017-11" db="EMBL/GenBank/DDBJ databases">
        <title>Genome-resolved metagenomics identifies genetic mobility, metabolic interactions, and unexpected diversity in perchlorate-reducing communities.</title>
        <authorList>
            <person name="Barnum T.P."/>
            <person name="Figueroa I.A."/>
            <person name="Carlstrom C.I."/>
            <person name="Lucas L.N."/>
            <person name="Engelbrektson A.L."/>
            <person name="Coates J.D."/>
        </authorList>
    </citation>
    <scope>NUCLEOTIDE SEQUENCE [LARGE SCALE GENOMIC DNA]</scope>
    <source>
        <strain evidence="3">BM706</strain>
    </source>
</reference>
<organism evidence="3 4">
    <name type="scientific">Muiribacterium halophilum</name>
    <dbReference type="NCBI Taxonomy" id="2053465"/>
    <lineage>
        <taxon>Bacteria</taxon>
        <taxon>Candidatus Muiribacteriota</taxon>
        <taxon>Candidatus Muiribacteriia</taxon>
        <taxon>Candidatus Muiribacteriales</taxon>
        <taxon>Candidatus Muiribacteriaceae</taxon>
        <taxon>Candidatus Muiribacterium</taxon>
    </lineage>
</organism>
<feature type="domain" description="CBM20" evidence="2">
    <location>
        <begin position="14"/>
        <end position="122"/>
    </location>
</feature>
<dbReference type="PANTHER" id="PTHR48098">
    <property type="entry name" value="ENTEROCHELIN ESTERASE-RELATED"/>
    <property type="match status" value="1"/>
</dbReference>
<dbReference type="InterPro" id="IPR029058">
    <property type="entry name" value="AB_hydrolase_fold"/>
</dbReference>
<name>A0A2N5ZG62_MUIH1</name>
<dbReference type="Proteomes" id="UP000234857">
    <property type="component" value="Unassembled WGS sequence"/>
</dbReference>
<proteinExistence type="predicted"/>
<dbReference type="GO" id="GO:2001070">
    <property type="term" value="F:starch binding"/>
    <property type="evidence" value="ECO:0007669"/>
    <property type="project" value="InterPro"/>
</dbReference>
<gene>
    <name evidence="3" type="ORF">C0601_06610</name>
</gene>